<dbReference type="Proteomes" id="UP001221757">
    <property type="component" value="Unassembled WGS sequence"/>
</dbReference>
<dbReference type="SUPFAM" id="SSF48452">
    <property type="entry name" value="TPR-like"/>
    <property type="match status" value="1"/>
</dbReference>
<evidence type="ECO:0008006" key="6">
    <source>
        <dbReference type="Google" id="ProtNLM"/>
    </source>
</evidence>
<evidence type="ECO:0000313" key="4">
    <source>
        <dbReference type="EMBL" id="KAJ7707343.1"/>
    </source>
</evidence>
<proteinExistence type="predicted"/>
<keyword evidence="1" id="KW-0677">Repeat</keyword>
<gene>
    <name evidence="4" type="ORF">B0H17DRAFT_1191859</name>
</gene>
<dbReference type="PROSITE" id="PS50005">
    <property type="entry name" value="TPR"/>
    <property type="match status" value="1"/>
</dbReference>
<dbReference type="GO" id="GO:0006620">
    <property type="term" value="P:post-translational protein targeting to endoplasmic reticulum membrane"/>
    <property type="evidence" value="ECO:0007669"/>
    <property type="project" value="TreeGrafter"/>
</dbReference>
<evidence type="ECO:0000313" key="5">
    <source>
        <dbReference type="Proteomes" id="UP001221757"/>
    </source>
</evidence>
<evidence type="ECO:0000256" key="1">
    <source>
        <dbReference type="ARBA" id="ARBA00022737"/>
    </source>
</evidence>
<dbReference type="GO" id="GO:0072380">
    <property type="term" value="C:TRC complex"/>
    <property type="evidence" value="ECO:0007669"/>
    <property type="project" value="TreeGrafter"/>
</dbReference>
<dbReference type="InterPro" id="IPR047150">
    <property type="entry name" value="SGT"/>
</dbReference>
<dbReference type="InterPro" id="IPR019734">
    <property type="entry name" value="TPR_rpt"/>
</dbReference>
<dbReference type="GO" id="GO:0060090">
    <property type="term" value="F:molecular adaptor activity"/>
    <property type="evidence" value="ECO:0007669"/>
    <property type="project" value="TreeGrafter"/>
</dbReference>
<sequence>MSSAELKAQGNALFSAKNYTEAGDKYSAAIAASDDPKGLAVLYANRAACRLSLKRYMDADADARKATQLDPTYAKAFARLATAEDAMGQYPKAQQSWQRALDALPKANLTPAEGVQKVQYQAGLEAAAAGVAKLQATPIVGARAVGVQGGGRLPWELAAAMLPRLRLARPVNGDDVYSSAWVIASAYEDFSSGVNKMSQLKFDEAAQYARGIPHAVADLTNGIIRDARVIHFTDSEFISKYNRQMGYEIEICKPWLEAGPEEVVREAPKRQREQGWVAARRAVSLTIRTWIMRAVMDAALRQRHDVAVELFKRALDVLRSLRAEWASVPPVDRGVVFEKTFLFGIQRLYIDSIMQAYALNPDPELLEALATESDVLISEVDAALREPRAQPPRDPGFVLSFYLYPRGLAYAMKGFYYNTKAGLSSNDAREFCRKAAVAYIQAADAFPEDDEQHPWFLNAALGNMFTAHAFPLRETLEVMQRIRLSAPKAKAIWERSSLSANGLWGILEGVGRRETELRGRVARGEVGVDEVVGAAGL</sequence>
<dbReference type="SMART" id="SM00028">
    <property type="entry name" value="TPR"/>
    <property type="match status" value="3"/>
</dbReference>
<name>A0AAD7M9W6_MYCRO</name>
<dbReference type="PANTHER" id="PTHR45831:SF2">
    <property type="entry name" value="LD24721P"/>
    <property type="match status" value="1"/>
</dbReference>
<accession>A0AAD7M9W6</accession>
<reference evidence="4" key="1">
    <citation type="submission" date="2023-03" db="EMBL/GenBank/DDBJ databases">
        <title>Massive genome expansion in bonnet fungi (Mycena s.s.) driven by repeated elements and novel gene families across ecological guilds.</title>
        <authorList>
            <consortium name="Lawrence Berkeley National Laboratory"/>
            <person name="Harder C.B."/>
            <person name="Miyauchi S."/>
            <person name="Viragh M."/>
            <person name="Kuo A."/>
            <person name="Thoen E."/>
            <person name="Andreopoulos B."/>
            <person name="Lu D."/>
            <person name="Skrede I."/>
            <person name="Drula E."/>
            <person name="Henrissat B."/>
            <person name="Morin E."/>
            <person name="Kohler A."/>
            <person name="Barry K."/>
            <person name="LaButti K."/>
            <person name="Morin E."/>
            <person name="Salamov A."/>
            <person name="Lipzen A."/>
            <person name="Mereny Z."/>
            <person name="Hegedus B."/>
            <person name="Baldrian P."/>
            <person name="Stursova M."/>
            <person name="Weitz H."/>
            <person name="Taylor A."/>
            <person name="Grigoriev I.V."/>
            <person name="Nagy L.G."/>
            <person name="Martin F."/>
            <person name="Kauserud H."/>
        </authorList>
    </citation>
    <scope>NUCLEOTIDE SEQUENCE</scope>
    <source>
        <strain evidence="4">CBHHK067</strain>
    </source>
</reference>
<dbReference type="PANTHER" id="PTHR45831">
    <property type="entry name" value="LD24721P"/>
    <property type="match status" value="1"/>
</dbReference>
<keyword evidence="5" id="KW-1185">Reference proteome</keyword>
<protein>
    <recommendedName>
        <fullName evidence="6">TPR-like protein</fullName>
    </recommendedName>
</protein>
<dbReference type="AlphaFoldDB" id="A0AAD7M9W6"/>
<dbReference type="Gene3D" id="1.25.40.10">
    <property type="entry name" value="Tetratricopeptide repeat domain"/>
    <property type="match status" value="1"/>
</dbReference>
<evidence type="ECO:0000256" key="2">
    <source>
        <dbReference type="ARBA" id="ARBA00022803"/>
    </source>
</evidence>
<evidence type="ECO:0000256" key="3">
    <source>
        <dbReference type="PROSITE-ProRule" id="PRU00339"/>
    </source>
</evidence>
<comment type="caution">
    <text evidence="4">The sequence shown here is derived from an EMBL/GenBank/DDBJ whole genome shotgun (WGS) entry which is preliminary data.</text>
</comment>
<feature type="repeat" description="TPR" evidence="3">
    <location>
        <begin position="74"/>
        <end position="107"/>
    </location>
</feature>
<dbReference type="GO" id="GO:0016020">
    <property type="term" value="C:membrane"/>
    <property type="evidence" value="ECO:0007669"/>
    <property type="project" value="TreeGrafter"/>
</dbReference>
<organism evidence="4 5">
    <name type="scientific">Mycena rosella</name>
    <name type="common">Pink bonnet</name>
    <name type="synonym">Agaricus rosellus</name>
    <dbReference type="NCBI Taxonomy" id="1033263"/>
    <lineage>
        <taxon>Eukaryota</taxon>
        <taxon>Fungi</taxon>
        <taxon>Dikarya</taxon>
        <taxon>Basidiomycota</taxon>
        <taxon>Agaricomycotina</taxon>
        <taxon>Agaricomycetes</taxon>
        <taxon>Agaricomycetidae</taxon>
        <taxon>Agaricales</taxon>
        <taxon>Marasmiineae</taxon>
        <taxon>Mycenaceae</taxon>
        <taxon>Mycena</taxon>
    </lineage>
</organism>
<dbReference type="InterPro" id="IPR011990">
    <property type="entry name" value="TPR-like_helical_dom_sf"/>
</dbReference>
<dbReference type="EMBL" id="JARKIE010000005">
    <property type="protein sequence ID" value="KAJ7707343.1"/>
    <property type="molecule type" value="Genomic_DNA"/>
</dbReference>
<keyword evidence="2 3" id="KW-0802">TPR repeat</keyword>